<gene>
    <name evidence="1" type="ORF">GCM10008938_47590</name>
</gene>
<comment type="caution">
    <text evidence="1">The sequence shown here is derived from an EMBL/GenBank/DDBJ whole genome shotgun (WGS) entry which is preliminary data.</text>
</comment>
<keyword evidence="2" id="KW-1185">Reference proteome</keyword>
<protein>
    <submittedName>
        <fullName evidence="1">Uncharacterized protein</fullName>
    </submittedName>
</protein>
<proteinExistence type="predicted"/>
<reference evidence="2" key="1">
    <citation type="journal article" date="2019" name="Int. J. Syst. Evol. Microbiol.">
        <title>The Global Catalogue of Microorganisms (GCM) 10K type strain sequencing project: providing services to taxonomists for standard genome sequencing and annotation.</title>
        <authorList>
            <consortium name="The Broad Institute Genomics Platform"/>
            <consortium name="The Broad Institute Genome Sequencing Center for Infectious Disease"/>
            <person name="Wu L."/>
            <person name="Ma J."/>
        </authorList>
    </citation>
    <scope>NUCLEOTIDE SEQUENCE [LARGE SCALE GENOMIC DNA]</scope>
    <source>
        <strain evidence="2">JCM 14370</strain>
    </source>
</reference>
<accession>A0ABQ2DFY6</accession>
<evidence type="ECO:0000313" key="1">
    <source>
        <dbReference type="EMBL" id="GGJ55906.1"/>
    </source>
</evidence>
<dbReference type="Proteomes" id="UP000632222">
    <property type="component" value="Unassembled WGS sequence"/>
</dbReference>
<organism evidence="1 2">
    <name type="scientific">Deinococcus roseus</name>
    <dbReference type="NCBI Taxonomy" id="392414"/>
    <lineage>
        <taxon>Bacteria</taxon>
        <taxon>Thermotogati</taxon>
        <taxon>Deinococcota</taxon>
        <taxon>Deinococci</taxon>
        <taxon>Deinococcales</taxon>
        <taxon>Deinococcaceae</taxon>
        <taxon>Deinococcus</taxon>
    </lineage>
</organism>
<sequence>MGGGHEKVVEVLFASQDAGLLGVPAGLTCAGCGVSPAVLTGACSPVKRFFDPFGLNFMELAEVLYSIRGANGVSPWGRLTWTA</sequence>
<evidence type="ECO:0000313" key="2">
    <source>
        <dbReference type="Proteomes" id="UP000632222"/>
    </source>
</evidence>
<name>A0ABQ2DFY6_9DEIO</name>
<dbReference type="EMBL" id="BMOD01000034">
    <property type="protein sequence ID" value="GGJ55906.1"/>
    <property type="molecule type" value="Genomic_DNA"/>
</dbReference>